<keyword evidence="2" id="KW-0813">Transport</keyword>
<evidence type="ECO:0000313" key="11">
    <source>
        <dbReference type="EMBL" id="MBQ0932203.1"/>
    </source>
</evidence>
<protein>
    <submittedName>
        <fullName evidence="11">PTS sugar transporter subunit IIC/EAL domain-containing protein</fullName>
    </submittedName>
</protein>
<evidence type="ECO:0000256" key="8">
    <source>
        <dbReference type="SAM" id="Phobius"/>
    </source>
</evidence>
<keyword evidence="5 8" id="KW-0812">Transmembrane</keyword>
<dbReference type="GO" id="GO:0071111">
    <property type="term" value="F:cyclic-guanylate-specific phosphodiesterase activity"/>
    <property type="evidence" value="ECO:0007669"/>
    <property type="project" value="InterPro"/>
</dbReference>
<evidence type="ECO:0000313" key="12">
    <source>
        <dbReference type="Proteomes" id="UP000676246"/>
    </source>
</evidence>
<organism evidence="11 12">
    <name type="scientific">Ideonella alba</name>
    <dbReference type="NCBI Taxonomy" id="2824118"/>
    <lineage>
        <taxon>Bacteria</taxon>
        <taxon>Pseudomonadati</taxon>
        <taxon>Pseudomonadota</taxon>
        <taxon>Betaproteobacteria</taxon>
        <taxon>Burkholderiales</taxon>
        <taxon>Sphaerotilaceae</taxon>
        <taxon>Ideonella</taxon>
    </lineage>
</organism>
<feature type="transmembrane region" description="Helical" evidence="8">
    <location>
        <begin position="166"/>
        <end position="185"/>
    </location>
</feature>
<evidence type="ECO:0000256" key="1">
    <source>
        <dbReference type="ARBA" id="ARBA00004651"/>
    </source>
</evidence>
<dbReference type="Gene3D" id="3.20.20.450">
    <property type="entry name" value="EAL domain"/>
    <property type="match status" value="1"/>
</dbReference>
<feature type="transmembrane region" description="Helical" evidence="8">
    <location>
        <begin position="16"/>
        <end position="35"/>
    </location>
</feature>
<name>A0A940YAZ7_9BURK</name>
<comment type="caution">
    <text evidence="11">The sequence shown here is derived from an EMBL/GenBank/DDBJ whole genome shotgun (WGS) entry which is preliminary data.</text>
</comment>
<dbReference type="PROSITE" id="PS51105">
    <property type="entry name" value="PTS_EIIC_TYPE_3"/>
    <property type="match status" value="1"/>
</dbReference>
<dbReference type="InterPro" id="IPR004501">
    <property type="entry name" value="PTS_EIIC_3"/>
</dbReference>
<accession>A0A940YAZ7</accession>
<dbReference type="PANTHER" id="PTHR33121:SF71">
    <property type="entry name" value="OXYGEN SENSOR PROTEIN DOSP"/>
    <property type="match status" value="1"/>
</dbReference>
<feature type="transmembrane region" description="Helical" evidence="8">
    <location>
        <begin position="321"/>
        <end position="347"/>
    </location>
</feature>
<keyword evidence="4 11" id="KW-0762">Sugar transport</keyword>
<feature type="transmembrane region" description="Helical" evidence="8">
    <location>
        <begin position="262"/>
        <end position="280"/>
    </location>
</feature>
<feature type="transmembrane region" description="Helical" evidence="8">
    <location>
        <begin position="95"/>
        <end position="114"/>
    </location>
</feature>
<dbReference type="SUPFAM" id="SSF141868">
    <property type="entry name" value="EAL domain-like"/>
    <property type="match status" value="1"/>
</dbReference>
<dbReference type="PROSITE" id="PS50883">
    <property type="entry name" value="EAL"/>
    <property type="match status" value="1"/>
</dbReference>
<dbReference type="AlphaFoldDB" id="A0A940YAZ7"/>
<evidence type="ECO:0000256" key="7">
    <source>
        <dbReference type="ARBA" id="ARBA00023136"/>
    </source>
</evidence>
<gene>
    <name evidence="11" type="ORF">KAK03_17115</name>
</gene>
<feature type="transmembrane region" description="Helical" evidence="8">
    <location>
        <begin position="367"/>
        <end position="387"/>
    </location>
</feature>
<dbReference type="CDD" id="cd01948">
    <property type="entry name" value="EAL"/>
    <property type="match status" value="1"/>
</dbReference>
<evidence type="ECO:0000256" key="2">
    <source>
        <dbReference type="ARBA" id="ARBA00022448"/>
    </source>
</evidence>
<dbReference type="EMBL" id="JAGQDD010000014">
    <property type="protein sequence ID" value="MBQ0932203.1"/>
    <property type="molecule type" value="Genomic_DNA"/>
</dbReference>
<evidence type="ECO:0000259" key="9">
    <source>
        <dbReference type="PROSITE" id="PS50883"/>
    </source>
</evidence>
<dbReference type="GO" id="GO:0009401">
    <property type="term" value="P:phosphoenolpyruvate-dependent sugar phosphotransferase system"/>
    <property type="evidence" value="ECO:0007669"/>
    <property type="project" value="InterPro"/>
</dbReference>
<dbReference type="InterPro" id="IPR035919">
    <property type="entry name" value="EAL_sf"/>
</dbReference>
<feature type="transmembrane region" description="Helical" evidence="8">
    <location>
        <begin position="64"/>
        <end position="83"/>
    </location>
</feature>
<evidence type="ECO:0000256" key="3">
    <source>
        <dbReference type="ARBA" id="ARBA00022475"/>
    </source>
</evidence>
<dbReference type="InterPro" id="IPR050706">
    <property type="entry name" value="Cyclic-di-GMP_PDE-like"/>
</dbReference>
<evidence type="ECO:0000256" key="6">
    <source>
        <dbReference type="ARBA" id="ARBA00022989"/>
    </source>
</evidence>
<feature type="transmembrane region" description="Helical" evidence="8">
    <location>
        <begin position="292"/>
        <end position="314"/>
    </location>
</feature>
<evidence type="ECO:0000259" key="10">
    <source>
        <dbReference type="PROSITE" id="PS51105"/>
    </source>
</evidence>
<keyword evidence="6 8" id="KW-1133">Transmembrane helix</keyword>
<dbReference type="Pfam" id="PF02378">
    <property type="entry name" value="PTS_EIIC"/>
    <property type="match status" value="1"/>
</dbReference>
<feature type="domain" description="PTS EIIC type-3" evidence="10">
    <location>
        <begin position="1"/>
        <end position="389"/>
    </location>
</feature>
<keyword evidence="12" id="KW-1185">Reference proteome</keyword>
<keyword evidence="7 8" id="KW-0472">Membrane</keyword>
<keyword evidence="3" id="KW-1003">Cell membrane</keyword>
<dbReference type="InterPro" id="IPR001633">
    <property type="entry name" value="EAL_dom"/>
</dbReference>
<evidence type="ECO:0000256" key="4">
    <source>
        <dbReference type="ARBA" id="ARBA00022597"/>
    </source>
</evidence>
<dbReference type="GO" id="GO:0008982">
    <property type="term" value="F:protein-N(PI)-phosphohistidine-sugar phosphotransferase activity"/>
    <property type="evidence" value="ECO:0007669"/>
    <property type="project" value="InterPro"/>
</dbReference>
<dbReference type="SMART" id="SM00052">
    <property type="entry name" value="EAL"/>
    <property type="match status" value="1"/>
</dbReference>
<reference evidence="11 12" key="1">
    <citation type="submission" date="2021-04" db="EMBL/GenBank/DDBJ databases">
        <title>The genome sequence of Ideonella sp. 3Y2.</title>
        <authorList>
            <person name="Liu Y."/>
        </authorList>
    </citation>
    <scope>NUCLEOTIDE SEQUENCE [LARGE SCALE GENOMIC DNA]</scope>
    <source>
        <strain evidence="11 12">3Y2</strain>
    </source>
</reference>
<dbReference type="InterPro" id="IPR003352">
    <property type="entry name" value="PTS_EIIC"/>
</dbReference>
<comment type="subcellular location">
    <subcellularLocation>
        <location evidence="1">Cell membrane</location>
        <topology evidence="1">Multi-pass membrane protein</topology>
    </subcellularLocation>
</comment>
<proteinExistence type="predicted"/>
<dbReference type="GO" id="GO:0005886">
    <property type="term" value="C:plasma membrane"/>
    <property type="evidence" value="ECO:0007669"/>
    <property type="project" value="UniProtKB-SubCell"/>
</dbReference>
<evidence type="ECO:0000256" key="5">
    <source>
        <dbReference type="ARBA" id="ARBA00022692"/>
    </source>
</evidence>
<dbReference type="RefSeq" id="WP_210855590.1">
    <property type="nucleotide sequence ID" value="NZ_JAGQDD010000014.1"/>
</dbReference>
<feature type="domain" description="EAL" evidence="9">
    <location>
        <begin position="433"/>
        <end position="686"/>
    </location>
</feature>
<dbReference type="PANTHER" id="PTHR33121">
    <property type="entry name" value="CYCLIC DI-GMP PHOSPHODIESTERASE PDEF"/>
    <property type="match status" value="1"/>
</dbReference>
<sequence length="695" mass="75603">MIDRARLWLLAVRDSFVMLLPLTALGIGAVLLYHFPWAPYRDLTQSWFGPDWAHALKAVERSTLGVFGLALSALVAVRLTRLLPPPRALDQHLPALAVGTLSMANYLLCGRMLHPGQPPVLDNLVQGMLVGVATAELLQRCGAWHWLWPRGLPFGSDGQFFHALRITPAAVLSSLVLMGAAWLLAPLLRPDGQWVDPALAWLHARSNPQQWLTLTAVLLNQLAWSVGIPGGHLLDMDTATLFAPTGGPPLPGRMWRPVFDSFVLMGGSGATFGLMLAMLFNSRPGATRRLAWLSLLPGSFNINETLIFGLPLALNRHFLPAFIGVPVLMAVLTLVAFDHGWLALAISDARSVPWTTPPLISGWLITGSWRGAAFQALLLALSTALYWPLVSRWERRREALDRQTLDATVAALLDTTAGTVPPLRRQDNVGGSARELLADLRQALERGALVQHYQPQVDTAGHCVGVEALLRWHHPRHGPIAPGAVVALAEQGGLIDALGDWALDTALACKARWNRQGLPPVVMAVNLSPTQLRDRRLAQRIGAALQRHGLRAEELELELTETHAVPALREVDETLQALAQTGVRLSMDDFGMGYSSLLQLRRIPVHTIKIDGSITRDIVSSRSDADIVRSIAQLGRALGVRVLAEFVETTEQRQCLAELGCGLFQGYLHSRPLSAEDCAALLQTAGGRQPSVAIA</sequence>
<dbReference type="Proteomes" id="UP000676246">
    <property type="component" value="Unassembled WGS sequence"/>
</dbReference>
<dbReference type="Pfam" id="PF00563">
    <property type="entry name" value="EAL"/>
    <property type="match status" value="1"/>
</dbReference>